<dbReference type="GO" id="GO:0005681">
    <property type="term" value="C:spliceosomal complex"/>
    <property type="evidence" value="ECO:0007669"/>
    <property type="project" value="UniProtKB-KW"/>
</dbReference>
<keyword evidence="7" id="KW-0175">Coiled coil</keyword>
<feature type="region of interest" description="Disordered" evidence="12">
    <location>
        <begin position="1"/>
        <end position="140"/>
    </location>
</feature>
<keyword evidence="4" id="KW-0507">mRNA processing</keyword>
<organism evidence="14">
    <name type="scientific">Glyptapanteles flavicoxis</name>
    <dbReference type="NCBI Taxonomy" id="463051"/>
    <lineage>
        <taxon>Eukaryota</taxon>
        <taxon>Metazoa</taxon>
        <taxon>Ecdysozoa</taxon>
        <taxon>Arthropoda</taxon>
        <taxon>Hexapoda</taxon>
        <taxon>Insecta</taxon>
        <taxon>Pterygota</taxon>
        <taxon>Neoptera</taxon>
        <taxon>Endopterygota</taxon>
        <taxon>Hymenoptera</taxon>
        <taxon>Apocrita</taxon>
        <taxon>Ichneumonoidea</taxon>
        <taxon>Braconidae</taxon>
        <taxon>Microgastrinae</taxon>
        <taxon>Glyptapanteles</taxon>
    </lineage>
</organism>
<feature type="compositionally biased region" description="Basic and acidic residues" evidence="12">
    <location>
        <begin position="16"/>
        <end position="94"/>
    </location>
</feature>
<dbReference type="GO" id="GO:0031047">
    <property type="term" value="P:regulatory ncRNA-mediated gene silencing"/>
    <property type="evidence" value="ECO:0007669"/>
    <property type="project" value="UniProtKB-KW"/>
</dbReference>
<keyword evidence="6" id="KW-0832">Ubl conjugation</keyword>
<keyword evidence="10" id="KW-0539">Nucleus</keyword>
<evidence type="ECO:0000256" key="7">
    <source>
        <dbReference type="ARBA" id="ARBA00023054"/>
    </source>
</evidence>
<proteinExistence type="predicted"/>
<name>B7S8R8_9HYME</name>
<dbReference type="InterPro" id="IPR008984">
    <property type="entry name" value="SMAD_FHA_dom_sf"/>
</dbReference>
<dbReference type="SUPFAM" id="SSF49879">
    <property type="entry name" value="SMAD/FHA domain"/>
    <property type="match status" value="1"/>
</dbReference>
<dbReference type="AlphaFoldDB" id="B7S8R8"/>
<dbReference type="SMART" id="SM00240">
    <property type="entry name" value="FHA"/>
    <property type="match status" value="1"/>
</dbReference>
<keyword evidence="3" id="KW-0597">Phosphoprotein</keyword>
<dbReference type="GO" id="GO:0008380">
    <property type="term" value="P:RNA splicing"/>
    <property type="evidence" value="ECO:0007669"/>
    <property type="project" value="UniProtKB-KW"/>
</dbReference>
<evidence type="ECO:0000256" key="6">
    <source>
        <dbReference type="ARBA" id="ARBA00022843"/>
    </source>
</evidence>
<keyword evidence="9" id="KW-0508">mRNA splicing</keyword>
<dbReference type="FunFam" id="2.60.200.20:FF:000008">
    <property type="entry name" value="smad nuclear-interacting protein 1"/>
    <property type="match status" value="1"/>
</dbReference>
<dbReference type="GO" id="GO:0006397">
    <property type="term" value="P:mRNA processing"/>
    <property type="evidence" value="ECO:0007669"/>
    <property type="project" value="UniProtKB-KW"/>
</dbReference>
<evidence type="ECO:0000256" key="5">
    <source>
        <dbReference type="ARBA" id="ARBA00022728"/>
    </source>
</evidence>
<evidence type="ECO:0000256" key="2">
    <source>
        <dbReference type="ARBA" id="ARBA00022499"/>
    </source>
</evidence>
<dbReference type="PANTHER" id="PTHR23308">
    <property type="entry name" value="NUCLEAR INHIBITOR OF PROTEIN PHOSPHATASE-1"/>
    <property type="match status" value="1"/>
</dbReference>
<evidence type="ECO:0000256" key="12">
    <source>
        <dbReference type="SAM" id="MobiDB-lite"/>
    </source>
</evidence>
<evidence type="ECO:0000313" key="14">
    <source>
        <dbReference type="EMBL" id="ACE75291.1"/>
    </source>
</evidence>
<evidence type="ECO:0000256" key="4">
    <source>
        <dbReference type="ARBA" id="ARBA00022664"/>
    </source>
</evidence>
<dbReference type="PROSITE" id="PS50006">
    <property type="entry name" value="FHA_DOMAIN"/>
    <property type="match status" value="1"/>
</dbReference>
<evidence type="ECO:0000259" key="13">
    <source>
        <dbReference type="PROSITE" id="PS50006"/>
    </source>
</evidence>
<keyword evidence="2" id="KW-1017">Isopeptide bond</keyword>
<feature type="compositionally biased region" description="Basic and acidic residues" evidence="12">
    <location>
        <begin position="105"/>
        <end position="133"/>
    </location>
</feature>
<evidence type="ECO:0000256" key="1">
    <source>
        <dbReference type="ARBA" id="ARBA00004123"/>
    </source>
</evidence>
<dbReference type="Gene3D" id="2.60.200.20">
    <property type="match status" value="1"/>
</dbReference>
<feature type="domain" description="FHA" evidence="13">
    <location>
        <begin position="189"/>
        <end position="252"/>
    </location>
</feature>
<evidence type="ECO:0000256" key="8">
    <source>
        <dbReference type="ARBA" id="ARBA00023158"/>
    </source>
</evidence>
<dbReference type="Pfam" id="PF00498">
    <property type="entry name" value="FHA"/>
    <property type="match status" value="1"/>
</dbReference>
<dbReference type="EMBL" id="EF710650">
    <property type="protein sequence ID" value="ACE75291.1"/>
    <property type="molecule type" value="Genomic_DNA"/>
</dbReference>
<gene>
    <name evidence="14" type="ORF">GFP_L1_0140</name>
</gene>
<evidence type="ECO:0000256" key="11">
    <source>
        <dbReference type="ARBA" id="ARBA00055964"/>
    </source>
</evidence>
<sequence>MAGHGQQHRDRYRRKDSRDDYEQNNRRERTNKDRYHEKNERHENHRTNEESSPPRERQRPRERSRSRHRDERKGSRFENRRNDRRDRNHDRSSNNEDGEAGNLRPKRESSPDWGRFRPKDEDKPKPVDKEKPNFELSGKLTEDTNTINGIVIKYSEPDDAKKPKRRWRLYPFKGEKALPFIPVHRQSAYLLGRDRKVADIPLDHPSCSKQHAALQYRLVTYEREPGTFGKRVRPYLIDLESANGTTVNNIKLEAKRFHELLERDVIKFGFSSREYVLLHEHSKDDEDDDDVDVPNDT</sequence>
<dbReference type="InterPro" id="IPR050923">
    <property type="entry name" value="Cell_Proc_Reg/RNA_Proc"/>
</dbReference>
<keyword evidence="8" id="KW-0943">RNA-mediated gene silencing</keyword>
<comment type="subcellular location">
    <subcellularLocation>
        <location evidence="1">Nucleus</location>
    </subcellularLocation>
</comment>
<accession>B7S8R8</accession>
<protein>
    <submittedName>
        <fullName evidence="14">Smad nuclear-interacting protein-like protein</fullName>
    </submittedName>
</protein>
<evidence type="ECO:0000256" key="3">
    <source>
        <dbReference type="ARBA" id="ARBA00022553"/>
    </source>
</evidence>
<evidence type="ECO:0000256" key="10">
    <source>
        <dbReference type="ARBA" id="ARBA00023242"/>
    </source>
</evidence>
<dbReference type="InterPro" id="IPR000253">
    <property type="entry name" value="FHA_dom"/>
</dbReference>
<comment type="function">
    <text evidence="11">Required for pre-mRNA splicing as component of the spliceosome. As a component of the minor spliceosome, involved in the splicing of U12-type introns in pre-mRNAs. Down-regulates NF-kappa-B signaling by competing with RELA for CREBBP/EP300 binding. Involved in the microRNA (miRNA) biogenesis. May be involved in cyclin-D1/CCND1 mRNA stability through the SNARP complex which associates with both the 3'end of the CCND1 gene and its mRNA.</text>
</comment>
<reference evidence="14" key="1">
    <citation type="submission" date="2007-06" db="EMBL/GenBank/DDBJ databases">
        <title>Bracovirus Evolution: Comparative Genomics of Multiple Viral and Proviral Genomes.</title>
        <authorList>
            <person name="Desjardins C.A."/>
            <person name="Gundersen-Rindal D.E."/>
            <person name="Hostetler J.B."/>
            <person name="Tallon L.J."/>
            <person name="Utterback T.R."/>
            <person name="Fuester R.W."/>
            <person name="Schatz M.C."/>
            <person name="Pedroni M.J."/>
            <person name="Fadrosh D.W."/>
            <person name="Haas B.J."/>
            <person name="Toms B.S."/>
            <person name="Chen D."/>
            <person name="Nene V."/>
        </authorList>
    </citation>
    <scope>NUCLEOTIDE SEQUENCE</scope>
</reference>
<keyword evidence="5" id="KW-0747">Spliceosome</keyword>
<evidence type="ECO:0000256" key="9">
    <source>
        <dbReference type="ARBA" id="ARBA00023187"/>
    </source>
</evidence>